<sequence length="363" mass="39075">MSLQSTMTTAGKKACAFALAAATAVGFSLAGAGAADAATNRDWLRPDATGTCDWAPEGHWIQRCDVYSPAMERTIPVLVQPSRAGGNAGLYLLDGMRADDNQSGWAMFTDAGALYEDSNINVIMPIGGAGSFYTDWDAPATYLSSESSESPLSSTISGSVGSSAPHAPIVYKWETFLTRELPGYLQQHFGVDPHRNSIAGISMGGTAALNLAARHPDQFKQALSFSGYLTTTAPGMQTLMRAALLMSGGYNVNSMYGTIFSPRRFENDPYWNMDGLRGTDVYVSAATGFPAPYDQGLPLFNKMVGFGLEQIARNSTVAWELKARAIGLNPTVDYMPAGVHNWGIWQDELHKTKGRVLDRFDAH</sequence>
<dbReference type="Proteomes" id="UP000664332">
    <property type="component" value="Unassembled WGS sequence"/>
</dbReference>
<dbReference type="InterPro" id="IPR050583">
    <property type="entry name" value="Mycobacterial_A85_antigen"/>
</dbReference>
<feature type="signal peptide" evidence="1">
    <location>
        <begin position="1"/>
        <end position="37"/>
    </location>
</feature>
<dbReference type="Pfam" id="PF00756">
    <property type="entry name" value="Esterase"/>
    <property type="match status" value="1"/>
</dbReference>
<dbReference type="PANTHER" id="PTHR48098">
    <property type="entry name" value="ENTEROCHELIN ESTERASE-RELATED"/>
    <property type="match status" value="1"/>
</dbReference>
<dbReference type="EMBL" id="JAFLEQ010000017">
    <property type="protein sequence ID" value="MBN9645268.1"/>
    <property type="molecule type" value="Genomic_DNA"/>
</dbReference>
<proteinExistence type="predicted"/>
<keyword evidence="3" id="KW-1185">Reference proteome</keyword>
<protein>
    <submittedName>
        <fullName evidence="2">Esterase family protein</fullName>
    </submittedName>
</protein>
<dbReference type="GO" id="GO:0016747">
    <property type="term" value="F:acyltransferase activity, transferring groups other than amino-acyl groups"/>
    <property type="evidence" value="ECO:0007669"/>
    <property type="project" value="TreeGrafter"/>
</dbReference>
<evidence type="ECO:0000256" key="1">
    <source>
        <dbReference type="SAM" id="SignalP"/>
    </source>
</evidence>
<evidence type="ECO:0000313" key="2">
    <source>
        <dbReference type="EMBL" id="MBN9645268.1"/>
    </source>
</evidence>
<dbReference type="SUPFAM" id="SSF53474">
    <property type="entry name" value="alpha/beta-Hydrolases"/>
    <property type="match status" value="1"/>
</dbReference>
<gene>
    <name evidence="2" type="ORF">JZY06_11695</name>
</gene>
<comment type="caution">
    <text evidence="2">The sequence shown here is derived from an EMBL/GenBank/DDBJ whole genome shotgun (WGS) entry which is preliminary data.</text>
</comment>
<dbReference type="AlphaFoldDB" id="A0A939E203"/>
<accession>A0A939E203</accession>
<name>A0A939E203_9CORY</name>
<feature type="chain" id="PRO_5037899048" evidence="1">
    <location>
        <begin position="38"/>
        <end position="363"/>
    </location>
</feature>
<organism evidence="2 3">
    <name type="scientific">Corynebacterium mendelii</name>
    <dbReference type="NCBI Taxonomy" id="2765362"/>
    <lineage>
        <taxon>Bacteria</taxon>
        <taxon>Bacillati</taxon>
        <taxon>Actinomycetota</taxon>
        <taxon>Actinomycetes</taxon>
        <taxon>Mycobacteriales</taxon>
        <taxon>Corynebacteriaceae</taxon>
        <taxon>Corynebacterium</taxon>
    </lineage>
</organism>
<dbReference type="InterPro" id="IPR029058">
    <property type="entry name" value="AB_hydrolase_fold"/>
</dbReference>
<dbReference type="InterPro" id="IPR000801">
    <property type="entry name" value="Esterase-like"/>
</dbReference>
<reference evidence="2" key="1">
    <citation type="submission" date="2021-03" db="EMBL/GenBank/DDBJ databases">
        <authorList>
            <person name="Sun Q."/>
        </authorList>
    </citation>
    <scope>NUCLEOTIDE SEQUENCE</scope>
    <source>
        <strain evidence="2">CCM 8862</strain>
    </source>
</reference>
<dbReference type="Gene3D" id="3.40.50.1820">
    <property type="entry name" value="alpha/beta hydrolase"/>
    <property type="match status" value="1"/>
</dbReference>
<keyword evidence="1" id="KW-0732">Signal</keyword>
<dbReference type="RefSeq" id="WP_207279730.1">
    <property type="nucleotide sequence ID" value="NZ_JAFLEQ010000017.1"/>
</dbReference>
<evidence type="ECO:0000313" key="3">
    <source>
        <dbReference type="Proteomes" id="UP000664332"/>
    </source>
</evidence>
<dbReference type="PANTHER" id="PTHR48098:SF1">
    <property type="entry name" value="DIACYLGLYCEROL ACYLTRANSFERASE_MYCOLYLTRANSFERASE AG85A"/>
    <property type="match status" value="1"/>
</dbReference>